<keyword evidence="2" id="KW-1185">Reference proteome</keyword>
<evidence type="ECO:0000313" key="1">
    <source>
        <dbReference type="EMBL" id="MCH5596824.1"/>
    </source>
</evidence>
<dbReference type="EMBL" id="JAKWBL010000001">
    <property type="protein sequence ID" value="MCH5596824.1"/>
    <property type="molecule type" value="Genomic_DNA"/>
</dbReference>
<accession>A0ABS9SF84</accession>
<dbReference type="Proteomes" id="UP001202248">
    <property type="component" value="Unassembled WGS sequence"/>
</dbReference>
<organism evidence="1 2">
    <name type="scientific">Niabella ginsengisoli</name>
    <dbReference type="NCBI Taxonomy" id="522298"/>
    <lineage>
        <taxon>Bacteria</taxon>
        <taxon>Pseudomonadati</taxon>
        <taxon>Bacteroidota</taxon>
        <taxon>Chitinophagia</taxon>
        <taxon>Chitinophagales</taxon>
        <taxon>Chitinophagaceae</taxon>
        <taxon>Niabella</taxon>
    </lineage>
</organism>
<reference evidence="1 2" key="1">
    <citation type="submission" date="2022-02" db="EMBL/GenBank/DDBJ databases">
        <authorList>
            <person name="Min J."/>
        </authorList>
    </citation>
    <scope>NUCLEOTIDE SEQUENCE [LARGE SCALE GENOMIC DNA]</scope>
    <source>
        <strain evidence="1 2">GR10-1</strain>
    </source>
</reference>
<gene>
    <name evidence="1" type="ORF">MKP09_02235</name>
</gene>
<comment type="caution">
    <text evidence="1">The sequence shown here is derived from an EMBL/GenBank/DDBJ whole genome shotgun (WGS) entry which is preliminary data.</text>
</comment>
<dbReference type="SUPFAM" id="SSF56935">
    <property type="entry name" value="Porins"/>
    <property type="match status" value="1"/>
</dbReference>
<proteinExistence type="predicted"/>
<name>A0ABS9SF84_9BACT</name>
<evidence type="ECO:0008006" key="3">
    <source>
        <dbReference type="Google" id="ProtNLM"/>
    </source>
</evidence>
<sequence length="368" mass="41125">MFDLYERRTQNMIIPGQDLPETFGAGAPKGNYGNLKTRGWEIAFDFNHRFAGGLGINLMANLSDAVTDITKSADWNMPYEDRALDNTFTTGKRYGDIYGYVTDRLYQQEDFVYDANGNFVQETIVWQGTAKRTNKLAGNNPVYQTQFEDGNQILLISPGDVKFVDVNGDGYITSGKGTFGDPGDRVVIGNSLPRYEYGFRIGLDYKSFDFSVMGQGVGKRHIWGAGQLAIPGFHVKDGAMPQTFAGDFWKEDRTDAFYPRAWNLNGANSGFVMVPQTRYLLNMSYFRIKNITLGYNVSPKLLNNIKLKQARVYVSFENFITFDKLRGLPIDPEAISGQSMLADNYNLGRTGTSNPTFKIASVGVNVSL</sequence>
<evidence type="ECO:0000313" key="2">
    <source>
        <dbReference type="Proteomes" id="UP001202248"/>
    </source>
</evidence>
<protein>
    <recommendedName>
        <fullName evidence="3">TonB-dependent receptor</fullName>
    </recommendedName>
</protein>
<dbReference type="RefSeq" id="WP_240826239.1">
    <property type="nucleotide sequence ID" value="NZ_JAKWBL010000001.1"/>
</dbReference>